<evidence type="ECO:0000313" key="4">
    <source>
        <dbReference type="EMBL" id="MUG73949.1"/>
    </source>
</evidence>
<dbReference type="PANTHER" id="PTHR22916">
    <property type="entry name" value="GLYCOSYLTRANSFERASE"/>
    <property type="match status" value="1"/>
</dbReference>
<comment type="caution">
    <text evidence="4">The sequence shown here is derived from an EMBL/GenBank/DDBJ whole genome shotgun (WGS) entry which is preliminary data.</text>
</comment>
<dbReference type="SUPFAM" id="SSF53756">
    <property type="entry name" value="UDP-Glycosyltransferase/glycogen phosphorylase"/>
    <property type="match status" value="1"/>
</dbReference>
<sequence>MKIAFIDHSFHKKTKSSNFFIELLIKNGLQVECLWDDSWCGGEPVVFDKIASDYEAFIFWQQVPQTSVKFFQTNANIIYIPMLDNFGSDRELHWNRNHWRNFAGTKVLSFSKALYNAFLGQGVASMYTAYYPDPSEYEANFDLEKNNAFFWQRRPDQINWDIIKDYIDEKDFDSIHIHMAEDPGFKNQKPSNKDILKYNITLSEWFADKSEYKNLLKQTQVYFTPRKSEGIGLSFLEAMAMGKCVAAPNYGTMNEYIINGMNGILYELDYPGKISFSKNKTLEICKRARESVEIGFESWKKRESEIIDFIISKPEQIYKKYYNVNIDYSELMIDITGNNHQEVNSNTTLQRLKRKVASSKLGPILYPAWRNYKKIKNRKNLTQLASVENVSLKAIDNFTLTPPSLSPTNTCGRYLFANREGLLLEGGLRLDGKYKASVPEKPLVTIITVVYNCSAKIERAIQSVLSQTYDNIEYIIVDGGSTDGTLDIIKKYGESIDYYISQKDNGIYDAMNKGISLSHGDFIGIVNADDMLFNDGIEVSIKEIVANNADYSAAEDYCVDENGNFIGVFKVMHLDERSLVAKHPCNHGAMLIGKNVYNEVGYYDLKYKIGADYKLQLAIVTNKRFKGCKIFKSVHYFEMAGVSSQQRVKALEDVQNIIMEFLPNIDSQIIHSLVYFMHEHYWNEKICKDLEQVIESGVFNTLQIDFLLENMKVHGYTGKYLVENHIIQKEVLIKKLTFKKIIKYSLPHGIVEIYKKRKLK</sequence>
<dbReference type="SUPFAM" id="SSF53448">
    <property type="entry name" value="Nucleotide-diphospho-sugar transferases"/>
    <property type="match status" value="1"/>
</dbReference>
<feature type="domain" description="Glycosyltransferase 2-like" evidence="3">
    <location>
        <begin position="445"/>
        <end position="563"/>
    </location>
</feature>
<proteinExistence type="inferred from homology"/>
<dbReference type="GO" id="GO:0016757">
    <property type="term" value="F:glycosyltransferase activity"/>
    <property type="evidence" value="ECO:0007669"/>
    <property type="project" value="InterPro"/>
</dbReference>
<dbReference type="RefSeq" id="WP_155615796.1">
    <property type="nucleotide sequence ID" value="NZ_WNZX01000037.1"/>
</dbReference>
<accession>A0A7X2ZFG2</accession>
<dbReference type="PANTHER" id="PTHR22916:SF67">
    <property type="entry name" value="COLANIC ACID BIOSYNTHESIS GLYCOSYL TRANSFERASE WCAE-RELATED"/>
    <property type="match status" value="1"/>
</dbReference>
<name>A0A7X2ZFG2_9BACL</name>
<keyword evidence="5" id="KW-1185">Reference proteome</keyword>
<evidence type="ECO:0000259" key="3">
    <source>
        <dbReference type="Pfam" id="PF00535"/>
    </source>
</evidence>
<organism evidence="4 5">
    <name type="scientific">Paenibacillus validus</name>
    <dbReference type="NCBI Taxonomy" id="44253"/>
    <lineage>
        <taxon>Bacteria</taxon>
        <taxon>Bacillati</taxon>
        <taxon>Bacillota</taxon>
        <taxon>Bacilli</taxon>
        <taxon>Bacillales</taxon>
        <taxon>Paenibacillaceae</taxon>
        <taxon>Paenibacillus</taxon>
    </lineage>
</organism>
<dbReference type="EMBL" id="WNZX01000037">
    <property type="protein sequence ID" value="MUG73949.1"/>
    <property type="molecule type" value="Genomic_DNA"/>
</dbReference>
<evidence type="ECO:0000313" key="5">
    <source>
        <dbReference type="Proteomes" id="UP000450917"/>
    </source>
</evidence>
<protein>
    <submittedName>
        <fullName evidence="4">Glycosyltransferase</fullName>
    </submittedName>
</protein>
<dbReference type="Proteomes" id="UP000450917">
    <property type="component" value="Unassembled WGS sequence"/>
</dbReference>
<dbReference type="CDD" id="cd06433">
    <property type="entry name" value="GT_2_WfgS_like"/>
    <property type="match status" value="1"/>
</dbReference>
<comment type="similarity">
    <text evidence="1">Belongs to the glycosyltransferase 2 family.</text>
</comment>
<dbReference type="InterPro" id="IPR029044">
    <property type="entry name" value="Nucleotide-diphossugar_trans"/>
</dbReference>
<reference evidence="4 5" key="1">
    <citation type="submission" date="2019-11" db="EMBL/GenBank/DDBJ databases">
        <title>Draft genome sequences of five Paenibacillus species of dairy origin.</title>
        <authorList>
            <person name="Olajide A.M."/>
            <person name="Chen S."/>
            <person name="Lapointe G."/>
        </authorList>
    </citation>
    <scope>NUCLEOTIDE SEQUENCE [LARGE SCALE GENOMIC DNA]</scope>
    <source>
        <strain evidence="4 5">2CS3</strain>
    </source>
</reference>
<gene>
    <name evidence="4" type="ORF">GNP93_25445</name>
</gene>
<evidence type="ECO:0000256" key="1">
    <source>
        <dbReference type="ARBA" id="ARBA00006739"/>
    </source>
</evidence>
<evidence type="ECO:0000259" key="2">
    <source>
        <dbReference type="Pfam" id="PF00534"/>
    </source>
</evidence>
<dbReference type="Gene3D" id="3.40.50.2000">
    <property type="entry name" value="Glycogen Phosphorylase B"/>
    <property type="match status" value="1"/>
</dbReference>
<keyword evidence="4" id="KW-0808">Transferase</keyword>
<dbReference type="InterPro" id="IPR001173">
    <property type="entry name" value="Glyco_trans_2-like"/>
</dbReference>
<dbReference type="Pfam" id="PF00535">
    <property type="entry name" value="Glycos_transf_2"/>
    <property type="match status" value="1"/>
</dbReference>
<dbReference type="InterPro" id="IPR001296">
    <property type="entry name" value="Glyco_trans_1"/>
</dbReference>
<dbReference type="Pfam" id="PF00534">
    <property type="entry name" value="Glycos_transf_1"/>
    <property type="match status" value="1"/>
</dbReference>
<dbReference type="AlphaFoldDB" id="A0A7X2ZFG2"/>
<feature type="domain" description="Glycosyl transferase family 1" evidence="2">
    <location>
        <begin position="206"/>
        <end position="267"/>
    </location>
</feature>
<dbReference type="Gene3D" id="3.90.550.10">
    <property type="entry name" value="Spore Coat Polysaccharide Biosynthesis Protein SpsA, Chain A"/>
    <property type="match status" value="1"/>
</dbReference>